<evidence type="ECO:0000313" key="1">
    <source>
        <dbReference type="EMBL" id="KKN64439.1"/>
    </source>
</evidence>
<gene>
    <name evidence="1" type="ORF">LCGC14_0491820</name>
</gene>
<name>A0A0F9SBL4_9ZZZZ</name>
<evidence type="ECO:0008006" key="2">
    <source>
        <dbReference type="Google" id="ProtNLM"/>
    </source>
</evidence>
<proteinExistence type="predicted"/>
<dbReference type="AlphaFoldDB" id="A0A0F9SBL4"/>
<dbReference type="EMBL" id="LAZR01000555">
    <property type="protein sequence ID" value="KKN64439.1"/>
    <property type="molecule type" value="Genomic_DNA"/>
</dbReference>
<accession>A0A0F9SBL4</accession>
<organism evidence="1">
    <name type="scientific">marine sediment metagenome</name>
    <dbReference type="NCBI Taxonomy" id="412755"/>
    <lineage>
        <taxon>unclassified sequences</taxon>
        <taxon>metagenomes</taxon>
        <taxon>ecological metagenomes</taxon>
    </lineage>
</organism>
<reference evidence="1" key="1">
    <citation type="journal article" date="2015" name="Nature">
        <title>Complex archaea that bridge the gap between prokaryotes and eukaryotes.</title>
        <authorList>
            <person name="Spang A."/>
            <person name="Saw J.H."/>
            <person name="Jorgensen S.L."/>
            <person name="Zaremba-Niedzwiedzka K."/>
            <person name="Martijn J."/>
            <person name="Lind A.E."/>
            <person name="van Eijk R."/>
            <person name="Schleper C."/>
            <person name="Guy L."/>
            <person name="Ettema T.J."/>
        </authorList>
    </citation>
    <scope>NUCLEOTIDE SEQUENCE</scope>
</reference>
<protein>
    <recommendedName>
        <fullName evidence="2">CopG family transcriptional regulator</fullName>
    </recommendedName>
</protein>
<comment type="caution">
    <text evidence="1">The sequence shown here is derived from an EMBL/GenBank/DDBJ whole genome shotgun (WGS) entry which is preliminary data.</text>
</comment>
<sequence length="60" mass="7026">MVKSKRVQVSFTEKQWKMIEILRGEMGDNDADIVRNIVLAWLAEKSFVTDTTKRRINKNS</sequence>